<evidence type="ECO:0000313" key="8">
    <source>
        <dbReference type="EMBL" id="CAF1587328.1"/>
    </source>
</evidence>
<dbReference type="InterPro" id="IPR014018">
    <property type="entry name" value="SecA_motor_DEAD"/>
</dbReference>
<keyword evidence="10" id="KW-1185">Reference proteome</keyword>
<dbReference type="SUPFAM" id="SSF52540">
    <property type="entry name" value="P-loop containing nucleoside triphosphate hydrolases"/>
    <property type="match status" value="2"/>
</dbReference>
<dbReference type="InterPro" id="IPR000185">
    <property type="entry name" value="SecA"/>
</dbReference>
<dbReference type="InterPro" id="IPR036670">
    <property type="entry name" value="SecA_X-link_sf"/>
</dbReference>
<dbReference type="InterPro" id="IPR027417">
    <property type="entry name" value="P-loop_NTPase"/>
</dbReference>
<dbReference type="GO" id="GO:0005524">
    <property type="term" value="F:ATP binding"/>
    <property type="evidence" value="ECO:0007669"/>
    <property type="project" value="InterPro"/>
</dbReference>
<evidence type="ECO:0000256" key="1">
    <source>
        <dbReference type="ARBA" id="ARBA00022490"/>
    </source>
</evidence>
<dbReference type="SUPFAM" id="SSF81767">
    <property type="entry name" value="Pre-protein crosslinking domain of SecA"/>
    <property type="match status" value="1"/>
</dbReference>
<name>A0A815F334_9BILA</name>
<feature type="domain" description="Helicase C-terminal" evidence="5">
    <location>
        <begin position="2019"/>
        <end position="2189"/>
    </location>
</feature>
<dbReference type="EMBL" id="CAJNOH010003107">
    <property type="protein sequence ID" value="CAF1323656.1"/>
    <property type="molecule type" value="Genomic_DNA"/>
</dbReference>
<dbReference type="PROSITE" id="PS51194">
    <property type="entry name" value="HELICASE_CTER"/>
    <property type="match status" value="1"/>
</dbReference>
<dbReference type="InterPro" id="IPR011130">
    <property type="entry name" value="SecA_preprotein_X-link_dom"/>
</dbReference>
<dbReference type="Proteomes" id="UP000663854">
    <property type="component" value="Unassembled WGS sequence"/>
</dbReference>
<evidence type="ECO:0000259" key="6">
    <source>
        <dbReference type="PROSITE" id="PS51196"/>
    </source>
</evidence>
<comment type="caution">
    <text evidence="7">The sequence shown here is derived from an EMBL/GenBank/DDBJ whole genome shotgun (WGS) entry which is preliminary data.</text>
</comment>
<organism evidence="7 9">
    <name type="scientific">Rotaria sordida</name>
    <dbReference type="NCBI Taxonomy" id="392033"/>
    <lineage>
        <taxon>Eukaryota</taxon>
        <taxon>Metazoa</taxon>
        <taxon>Spiralia</taxon>
        <taxon>Gnathifera</taxon>
        <taxon>Rotifera</taxon>
        <taxon>Eurotatoria</taxon>
        <taxon>Bdelloidea</taxon>
        <taxon>Philodinida</taxon>
        <taxon>Philodinidae</taxon>
        <taxon>Rotaria</taxon>
    </lineage>
</organism>
<keyword evidence="2" id="KW-0653">Protein transport</keyword>
<feature type="non-terminal residue" evidence="7">
    <location>
        <position position="1"/>
    </location>
</feature>
<protein>
    <recommendedName>
        <fullName evidence="11">Protein translocase subunit SecA</fullName>
    </recommendedName>
</protein>
<evidence type="ECO:0000256" key="3">
    <source>
        <dbReference type="ARBA" id="ARBA00023010"/>
    </source>
</evidence>
<dbReference type="Pfam" id="PF00271">
    <property type="entry name" value="Helicase_C"/>
    <property type="match status" value="1"/>
</dbReference>
<dbReference type="InterPro" id="IPR011990">
    <property type="entry name" value="TPR-like_helical_dom_sf"/>
</dbReference>
<dbReference type="InterPro" id="IPR001650">
    <property type="entry name" value="Helicase_C-like"/>
</dbReference>
<evidence type="ECO:0000259" key="4">
    <source>
        <dbReference type="PROSITE" id="PS51192"/>
    </source>
</evidence>
<dbReference type="PANTHER" id="PTHR30612:SF0">
    <property type="entry name" value="CHLOROPLAST PROTEIN-TRANSPORTING ATPASE"/>
    <property type="match status" value="1"/>
</dbReference>
<dbReference type="PANTHER" id="PTHR30612">
    <property type="entry name" value="SECA INNER MEMBRANE COMPONENT OF SEC PROTEIN SECRETION SYSTEM"/>
    <property type="match status" value="1"/>
</dbReference>
<evidence type="ECO:0008006" key="11">
    <source>
        <dbReference type="Google" id="ProtNLM"/>
    </source>
</evidence>
<dbReference type="SMART" id="SM00957">
    <property type="entry name" value="SecA_DEAD"/>
    <property type="match status" value="1"/>
</dbReference>
<dbReference type="PROSITE" id="PS51192">
    <property type="entry name" value="HELICASE_ATP_BIND_1"/>
    <property type="match status" value="1"/>
</dbReference>
<evidence type="ECO:0000313" key="10">
    <source>
        <dbReference type="Proteomes" id="UP000663870"/>
    </source>
</evidence>
<dbReference type="GO" id="GO:0006886">
    <property type="term" value="P:intracellular protein transport"/>
    <property type="evidence" value="ECO:0007669"/>
    <property type="project" value="InterPro"/>
</dbReference>
<feature type="domain" description="Helicase ATP-binding" evidence="4">
    <location>
        <begin position="1636"/>
        <end position="1793"/>
    </location>
</feature>
<dbReference type="EMBL" id="CAJNOL010004400">
    <property type="protein sequence ID" value="CAF1587328.1"/>
    <property type="molecule type" value="Genomic_DNA"/>
</dbReference>
<dbReference type="SUPFAM" id="SSF48452">
    <property type="entry name" value="TPR-like"/>
    <property type="match status" value="1"/>
</dbReference>
<keyword evidence="3" id="KW-0811">Translocation</keyword>
<dbReference type="Proteomes" id="UP000663870">
    <property type="component" value="Unassembled WGS sequence"/>
</dbReference>
<dbReference type="PRINTS" id="PR00906">
    <property type="entry name" value="SECA"/>
</dbReference>
<evidence type="ECO:0000259" key="5">
    <source>
        <dbReference type="PROSITE" id="PS51194"/>
    </source>
</evidence>
<evidence type="ECO:0000256" key="2">
    <source>
        <dbReference type="ARBA" id="ARBA00022927"/>
    </source>
</evidence>
<dbReference type="GO" id="GO:0016020">
    <property type="term" value="C:membrane"/>
    <property type="evidence" value="ECO:0007669"/>
    <property type="project" value="InterPro"/>
</dbReference>
<keyword evidence="1" id="KW-0963">Cytoplasm</keyword>
<dbReference type="Pfam" id="PF07517">
    <property type="entry name" value="SecA_DEAD"/>
    <property type="match status" value="1"/>
</dbReference>
<reference evidence="7" key="1">
    <citation type="submission" date="2021-02" db="EMBL/GenBank/DDBJ databases">
        <authorList>
            <person name="Nowell W R."/>
        </authorList>
    </citation>
    <scope>NUCLEOTIDE SEQUENCE</scope>
</reference>
<dbReference type="InterPro" id="IPR011115">
    <property type="entry name" value="SecA_DEAD"/>
</dbReference>
<proteinExistence type="predicted"/>
<dbReference type="Pfam" id="PF01043">
    <property type="entry name" value="SecA_PP_bind"/>
    <property type="match status" value="1"/>
</dbReference>
<accession>A0A815F334</accession>
<dbReference type="PROSITE" id="PS51196">
    <property type="entry name" value="SECA_MOTOR_DEAD"/>
    <property type="match status" value="1"/>
</dbReference>
<dbReference type="Gene3D" id="1.25.40.10">
    <property type="entry name" value="Tetratricopeptide repeat domain"/>
    <property type="match status" value="1"/>
</dbReference>
<dbReference type="GO" id="GO:0006605">
    <property type="term" value="P:protein targeting"/>
    <property type="evidence" value="ECO:0007669"/>
    <property type="project" value="InterPro"/>
</dbReference>
<evidence type="ECO:0000313" key="7">
    <source>
        <dbReference type="EMBL" id="CAF1323656.1"/>
    </source>
</evidence>
<dbReference type="InterPro" id="IPR014001">
    <property type="entry name" value="Helicase_ATP-bd"/>
</dbReference>
<sequence length="3136" mass="361303">MLSDKTIHLLMQCVDNLGELERKIFDGFDWKTKIEKEFASIQNDKFLSECLEINDVISNIDKKTTIEIILSQMKKIRLAAVSAIYNCVKRDKTILNKQRLAHIENCKVDDDNEFKKYKVIILGSFDNGKDIDYKKLFNECLEQIEKDGDIEQPIKYIDDQSKDEKRCKELFNEYTITKISKLFVKDKLSETMKTYACAIINNYLERSYTSALNEIQLRDYSNLIDNSKYDENLKIEALKSIILSIEKNKDLPEFMTETLIKNINKGNDKLDNFIILIIRILSEEKKIENVDILSTKLLEDWIIVRDGIDISFEKSSEENNYGHSISSMVAQIFVNCLQKNTRINDKSFENLVKALNSNDKQTCILSAKSLYLASKTHNIKNDILVTLREHVDNSIPDVSIYSTVAYAQGLAKLSSVKEPIMKSHIEFLSNIYVFEELQLGEEYFTDVVNKNILSILKNEAANQLFEEDIFQIFDHILLFENHYMQETIEILIIYSANKYPIQDSTIFALENVASTPELSNQILQLFENIVYKKQVIGEKILRIIADNFYLSDKDEFRDQSFYILNMANDNQDISDELFDILELERASLAISQCLLDANDSIIYLCEKTKEGQKITINGFRALSKVIFHKQFILNEDILRILLNVSKNGQMIPNNLIDKLVKRFDPKLAQSYLIEIFENLVKNNQNISEEFSSKLTIALDNSIIVDQVLFIFLLQGQKGKNLSEKIIRKILDKFLAIENPSTMQHYLPVICSVIEKEDYFKRHTQNLSNEIVDNNFDTIIIPAVNRALIHALKTDNQDVIRKSISGLKTLRSLHQIELEKGSIEILLQIAANVNYDASIKEEISELLSGYKLEGNQKTVYEQAYMICDSDGEFLDKLASFDKLKLFKQNFDRISSIIEKSSELKFQALNILLNCSNKKNIPDKLLDSIALLLESTNSLRIKSKCCQLIKEIAETGGTVTYKIISVILDQDEQEKPIDILKLISKNQTIPEELQNKIKLSSGIASMTDISFRALSEFLKNIREEFNKNKTFSDLSIRNLLSLKISKNDIQNDSELEKELNDIYALVLIQDPNYSSNQTIIDSLEKAIISTMINENILNAYKEIIKQTRCQTNNFSKVFDAFIDILNQDKNYTEFNFDILVCIALASESTQISELKHLENNLSNDNEMIRSWSFRGLRAAHEKGSYSSIFKECCDNIINTLEENTKIIIDIDLDLFETIASLKFIDFNKIRDKPKDQWNRELLIFDLIERFQISEGECFQFYQAWLRIEEHEGYEKGQSNILLKLLHRFLVYNRISFDECYQTIKIVKQLSFESVHNILLNSKNPLIDLNKKYLIVIITQRLRNKDEISPEYIEGSASSMILKLGFDISQKLLDALHNIDNLTEFDYIVTFSQKNNIKISDIYVKNATISKLKRSLEIKFLGHQIVRTDRLRLAHHIDTLLDRNWKFEELNDLFKIFKESNNQNKTRYFMNVLEILSHYKIPPKDKEKLLLALKNPVENWQREINKIAIENNFPDKSKEKNSKDLIDELKTQNSLNQNLKHLTEKTLLEWIEKIKNQSSISSLLDEKDENRFPLVNQNSITQWTKVDIQNWAKKVKANVETFKNKKDFIIEALAVIKQATYLDTDFHLNDAQILSCLIALNLNNNQGRLLQVATGEGKSTIISVLAIFYALTGKTVDIITSSPVLAERDAKEKAKFYNMFGLGCSHNNDKLVYVKGLKTCYKKEIVYGEAAQFQFDILRTEYAQLNTLGDRKCEVAIVDEVDSMLIDDSSKIARLATTVSGMDQLQIIYHLLWNQLVTLQEKIIAVDNKLYLFYGKIEFKKEKIILEYANEQGDIVSISDLKSYLTLTSDISDIGFCIPEYNEFDVVIKKHLKDYIISFIEKNIRIPKNFKDFVDTQIPKWIENCITAYTYQENVHYIVHEGLIKPVDYYSTGIVQSSSNWSDGLHQFLQIKHNLKMTSETFTTNFLSNRGYFTKYGSNLFGFTGTLGSEKAKQVLAEVYNLDFVMIPSLRRKQHLSLPDIVVDNEIYWLEEICHSAINESRKERGTLIICETIEHCKIIAETIQQEYRSSTIKLYTMNDMNQEENIKIINPREIIIATNLAGRGTDIKTDEIEEHGGLHVIVTFMPSNQRVEEQAFGRTSRQGKRGTSQKILNAIDLIHYQDLDIKNITQERDRIEANMLNDFEQNELEVIRLKDELFVKFCSLLKEIRKKIRENNSLVKNVKNAVKSALVNVNPSIFESNVLLSIEEQWAMFLRQIDDEKSNFKYEKIHDDYEKFSKKIIDDYENNCVIKNPYYHIIIGNDLVINDSSLNSKYDEAMKHFERAIELDPDHCAAAFVGRGWLLLKGKEKIVVSNKQCLNYKDTAIRSFQRALELLSEEMTLLTSMQALSQQRCTNIDTPLFKQLIQKSNILGTYCNHLENLISITRKSQRLIQITEIIDYSESIGNITNTGILKKIVSYNKIEKGIGKWCNIRLVTSEHVHRHKNAIENCKEIAIVKDDESEFKVIYKQKDEEKLGAWVVNDSKINESLSNLVYDDGILDRSNYSTIYDQIYKEVSSKNGFIRADFLVPLQNLPKNRKYEVTFNDFTTREDCGTRDQAIETINRAIAKSDIINSSSSRTKSILNSEYQYINVSIYQINSEIMQDLFNPDIEILEVTKQKALTQLKDKSSFFHRHLFPDSISPDSYKVNLDVIQDNNKIRQEKDLQVRDVIEIIEKQDFVIEKEKGVINKQEKDNLHYNLTFIAANKKISEVIKNKILNHAKLTVEFVDLDGQEVLNKVTEISSTSITLEIFDGKEQLLEVISEKHFVPWFSIATVAGLAAVQMTVGGILVATGFGSTVGMGLITEGVADLVIAFRVYSTRQFSWSDYGKQKAVSLIISAVSMGISAIKDAGKGAKTLVTAAGKELAEQAGTKAIMSGNAAGQELVKRQGIVELNNELANQNFLTQLKAIHFPGFDIHKDNIVNFLIPLHTTMSKLDINDFSEIMKLVSDTITDQVLRITQSQLISPWSNYGMSELTKAISEKIQYNLIDDEKQNSDSQNQQNQQKEEKTCNIIAKKIQYNARDYIIAYSQCEMIHYAQQKHKTNHQKIDENVKAYASSVRMDIPANMSDMFTLANEYRLDLKIVDDPNYQITKEDKTR</sequence>
<keyword evidence="2" id="KW-0813">Transport</keyword>
<evidence type="ECO:0000313" key="9">
    <source>
        <dbReference type="Proteomes" id="UP000663854"/>
    </source>
</evidence>
<dbReference type="Gene3D" id="3.40.50.300">
    <property type="entry name" value="P-loop containing nucleotide triphosphate hydrolases"/>
    <property type="match status" value="3"/>
</dbReference>
<gene>
    <name evidence="8" type="ORF">JXQ802_LOCUS46865</name>
    <name evidence="7" type="ORF">PYM288_LOCUS31045</name>
</gene>
<feature type="domain" description="SecA family profile" evidence="6">
    <location>
        <begin position="1504"/>
        <end position="2179"/>
    </location>
</feature>
<dbReference type="GO" id="GO:0017038">
    <property type="term" value="P:protein import"/>
    <property type="evidence" value="ECO:0007669"/>
    <property type="project" value="InterPro"/>
</dbReference>
<dbReference type="Gene3D" id="3.90.1440.10">
    <property type="entry name" value="SecA, preprotein cross-linking domain"/>
    <property type="match status" value="1"/>
</dbReference>